<gene>
    <name evidence="1" type="ORF">B0T11DRAFT_356373</name>
</gene>
<evidence type="ECO:0000313" key="1">
    <source>
        <dbReference type="EMBL" id="KAH7353331.1"/>
    </source>
</evidence>
<keyword evidence="2" id="KW-1185">Reference proteome</keyword>
<protein>
    <submittedName>
        <fullName evidence="1">Uncharacterized protein</fullName>
    </submittedName>
</protein>
<dbReference type="OrthoDB" id="4158087at2759"/>
<accession>A0A8K0X0L2</accession>
<name>A0A8K0X0L2_9PEZI</name>
<comment type="caution">
    <text evidence="1">The sequence shown here is derived from an EMBL/GenBank/DDBJ whole genome shotgun (WGS) entry which is preliminary data.</text>
</comment>
<dbReference type="EMBL" id="JAGPXD010000005">
    <property type="protein sequence ID" value="KAH7353331.1"/>
    <property type="molecule type" value="Genomic_DNA"/>
</dbReference>
<evidence type="ECO:0000313" key="2">
    <source>
        <dbReference type="Proteomes" id="UP000813385"/>
    </source>
</evidence>
<organism evidence="1 2">
    <name type="scientific">Plectosphaerella cucumerina</name>
    <dbReference type="NCBI Taxonomy" id="40658"/>
    <lineage>
        <taxon>Eukaryota</taxon>
        <taxon>Fungi</taxon>
        <taxon>Dikarya</taxon>
        <taxon>Ascomycota</taxon>
        <taxon>Pezizomycotina</taxon>
        <taxon>Sordariomycetes</taxon>
        <taxon>Hypocreomycetidae</taxon>
        <taxon>Glomerellales</taxon>
        <taxon>Plectosphaerellaceae</taxon>
        <taxon>Plectosphaerella</taxon>
    </lineage>
</organism>
<sequence>METTSFTFLNTTGAPRLSKPAAKRVRGHVTRTNFANRRRRKAEAADKTATALVGVTHDVAYPPCNGSNHDAWDALADALSVATSTSGQDESARLLNEFWSVIFLGSRGIPGGQDDQAWMQLLASEPALVEASLSMAVRCWSTKANCNMRADFHACRATGLLIQRIGSREAYTDGFLGAAFTMALNERLLRNDEAWKVHIGGIIQAVRGRRAQGLPGLPPLFTDLVILDTANGIIDFPRVCHPCLVKDLVDNDDGSIISVLNDTSDKVSRLRKTIEAHRKHPLDEESVALFIQRPYDQLIAEIDSLLGHENAYTRNTAKAIELILSLSWPMETDEAKSSSLAAELKDGLAALPGRSCLYMDVTSCPIIVGAIASAYES</sequence>
<dbReference type="AlphaFoldDB" id="A0A8K0X0L2"/>
<proteinExistence type="predicted"/>
<dbReference type="Proteomes" id="UP000813385">
    <property type="component" value="Unassembled WGS sequence"/>
</dbReference>
<reference evidence="1" key="1">
    <citation type="journal article" date="2021" name="Nat. Commun.">
        <title>Genetic determinants of endophytism in the Arabidopsis root mycobiome.</title>
        <authorList>
            <person name="Mesny F."/>
            <person name="Miyauchi S."/>
            <person name="Thiergart T."/>
            <person name="Pickel B."/>
            <person name="Atanasova L."/>
            <person name="Karlsson M."/>
            <person name="Huettel B."/>
            <person name="Barry K.W."/>
            <person name="Haridas S."/>
            <person name="Chen C."/>
            <person name="Bauer D."/>
            <person name="Andreopoulos W."/>
            <person name="Pangilinan J."/>
            <person name="LaButti K."/>
            <person name="Riley R."/>
            <person name="Lipzen A."/>
            <person name="Clum A."/>
            <person name="Drula E."/>
            <person name="Henrissat B."/>
            <person name="Kohler A."/>
            <person name="Grigoriev I.V."/>
            <person name="Martin F.M."/>
            <person name="Hacquard S."/>
        </authorList>
    </citation>
    <scope>NUCLEOTIDE SEQUENCE</scope>
    <source>
        <strain evidence="1">MPI-CAGE-AT-0016</strain>
    </source>
</reference>